<dbReference type="SUPFAM" id="SSF48452">
    <property type="entry name" value="TPR-like"/>
    <property type="match status" value="1"/>
</dbReference>
<evidence type="ECO:0000313" key="2">
    <source>
        <dbReference type="EMBL" id="CEN45607.1"/>
    </source>
</evidence>
<protein>
    <submittedName>
        <fullName evidence="2">Tetratricopeptide repeat protein</fullName>
    </submittedName>
</protein>
<dbReference type="InterPro" id="IPR019734">
    <property type="entry name" value="TPR_rpt"/>
</dbReference>
<organism evidence="2 3">
    <name type="scientific">Capnocytophaga canis</name>
    <dbReference type="NCBI Taxonomy" id="1848903"/>
    <lineage>
        <taxon>Bacteria</taxon>
        <taxon>Pseudomonadati</taxon>
        <taxon>Bacteroidota</taxon>
        <taxon>Flavobacteriia</taxon>
        <taxon>Flavobacteriales</taxon>
        <taxon>Flavobacteriaceae</taxon>
        <taxon>Capnocytophaga</taxon>
    </lineage>
</organism>
<sequence length="467" mass="52790">MTSGSKKRNINNKIKTDEKMKKRVLLATAFVVSAFYVADVQAQDCKQDREILQNLSIFNEDVKAKRYDDAYPVWKSVYEACPSINAAVYVRGEAILKHKIQKSTGAEKDGFVKQLVKLYNDYLTHFPNRITKADVLTREALLLFDEKIGSNQQIYELLHKAFTEDKANFKNEKALYLYFSSLVTMYESNEKSLQDVFNTYDDVSEKIQDEKNILSETINKFIAQEEAGTIDGKDKKVLETSRQRIDNYETIGESVDAKLGKLADCDNLIPLYNKNFEANKENEEWLRRAAGKMSDKDCTSDPLFVKIVSSLHTLSPSAASAYYLGVLNDKNKNSAKAIEYYNESVRLESDNLKKARILTKIAFKYSKANAVRYAQEALKYNPSNADAYRIIANAYAESANECGNSSFEKRAIYWLAANTARKGGLESLATRYEALAPSKVDIFESGMAGKTITFKCWVGQSVKVPSL</sequence>
<name>A0A0B7I683_9FLAO</name>
<feature type="repeat" description="TPR" evidence="1">
    <location>
        <begin position="318"/>
        <end position="351"/>
    </location>
</feature>
<gene>
    <name evidence="2" type="ORF">CCAND38_260015</name>
</gene>
<reference evidence="2 3" key="1">
    <citation type="submission" date="2015-01" db="EMBL/GenBank/DDBJ databases">
        <authorList>
            <person name="Xiang T."/>
            <person name="Song Y."/>
            <person name="Huang L."/>
            <person name="Wang B."/>
            <person name="Wu P."/>
        </authorList>
    </citation>
    <scope>NUCLEOTIDE SEQUENCE [LARGE SCALE GENOMIC DNA]</scope>
    <source>
        <strain evidence="2 3">CcD38</strain>
    </source>
</reference>
<evidence type="ECO:0000313" key="3">
    <source>
        <dbReference type="Proteomes" id="UP000045051"/>
    </source>
</evidence>
<keyword evidence="1" id="KW-0802">TPR repeat</keyword>
<keyword evidence="3" id="KW-1185">Reference proteome</keyword>
<dbReference type="AlphaFoldDB" id="A0A0B7I683"/>
<dbReference type="PROSITE" id="PS50005">
    <property type="entry name" value="TPR"/>
    <property type="match status" value="1"/>
</dbReference>
<proteinExistence type="predicted"/>
<dbReference type="Gene3D" id="1.25.40.10">
    <property type="entry name" value="Tetratricopeptide repeat domain"/>
    <property type="match status" value="1"/>
</dbReference>
<evidence type="ECO:0000256" key="1">
    <source>
        <dbReference type="PROSITE-ProRule" id="PRU00339"/>
    </source>
</evidence>
<dbReference type="EMBL" id="CDOI01000136">
    <property type="protein sequence ID" value="CEN45607.1"/>
    <property type="molecule type" value="Genomic_DNA"/>
</dbReference>
<dbReference type="InterPro" id="IPR011990">
    <property type="entry name" value="TPR-like_helical_dom_sf"/>
</dbReference>
<dbReference type="Proteomes" id="UP000045051">
    <property type="component" value="Unassembled WGS sequence"/>
</dbReference>
<accession>A0A0B7I683</accession>